<proteinExistence type="predicted"/>
<dbReference type="Gramene" id="TraesLAC1B03G00398580.1">
    <property type="protein sequence ID" value="TraesLAC1B03G00398580.1"/>
    <property type="gene ID" value="TraesLAC1B03G00398580"/>
</dbReference>
<dbReference type="AlphaFoldDB" id="A0A3B5Z557"/>
<keyword evidence="2" id="KW-1185">Reference proteome</keyword>
<dbReference type="Gramene" id="TraesNOR1B03G00400850.1">
    <property type="protein sequence ID" value="TraesNOR1B03G00400850.1"/>
    <property type="gene ID" value="TraesNOR1B03G00400850"/>
</dbReference>
<dbReference type="Gramene" id="TraesRN1B0101247900.1">
    <property type="protein sequence ID" value="TraesRN1B0101247900.1"/>
    <property type="gene ID" value="TraesRN1B0101247900"/>
</dbReference>
<dbReference type="SMR" id="A0A3B5Z557"/>
<dbReference type="Gramene" id="TraesROB_scaffold_116138_01G000200.1">
    <property type="protein sequence ID" value="TraesROB_scaffold_116138_01G000200.1"/>
    <property type="gene ID" value="TraesROB_scaffold_116138_01G000200"/>
</dbReference>
<name>A0A3B5Z557_WHEAT</name>
<dbReference type="Gramene" id="TraesARI1B03G00399780.1">
    <property type="protein sequence ID" value="TraesARI1B03G00399780.1"/>
    <property type="gene ID" value="TraesARI1B03G00399780"/>
</dbReference>
<dbReference type="GeneID" id="123100492"/>
<dbReference type="Gramene" id="TraesJAG1B03G00395070.1">
    <property type="protein sequence ID" value="TraesJAG1B03G00395070.1"/>
    <property type="gene ID" value="TraesJAG1B03G00395070"/>
</dbReference>
<dbReference type="RefSeq" id="XP_044378357.1">
    <property type="nucleotide sequence ID" value="XM_044522422.1"/>
</dbReference>
<evidence type="ECO:0000313" key="1">
    <source>
        <dbReference type="EnsemblPlants" id="TraesCS1B02G457300.1"/>
    </source>
</evidence>
<protein>
    <submittedName>
        <fullName evidence="1">Uncharacterized protein</fullName>
    </submittedName>
</protein>
<reference evidence="1" key="2">
    <citation type="submission" date="2018-10" db="UniProtKB">
        <authorList>
            <consortium name="EnsemblPlants"/>
        </authorList>
    </citation>
    <scope>IDENTIFICATION</scope>
</reference>
<sequence>MAALYLVATRLCDLVLGTSTIPLLSYLRPLLLLQMLLFPIWGLLEPTAVEMNVDDVALEVFNSLRNNPTEGDKDLTLAEVTRIFEALSEVQNRDGAATSNIASLH</sequence>
<accession>A0A3B5Z557</accession>
<dbReference type="Gramene" id="TraesCS1B02G457300.1">
    <property type="protein sequence ID" value="TraesCS1B02G457300.1"/>
    <property type="gene ID" value="TraesCS1B02G457300"/>
</dbReference>
<dbReference type="Gramene" id="TraesCLE_scaffold_168051_01G000100.1">
    <property type="protein sequence ID" value="TraesCLE_scaffold_168051_01G000100.1"/>
    <property type="gene ID" value="TraesCLE_scaffold_168051_01G000100"/>
</dbReference>
<dbReference type="Gramene" id="TraesCS1B03G1224900.1">
    <property type="protein sequence ID" value="TraesCS1B03G1224900.1.CDS"/>
    <property type="gene ID" value="TraesCS1B03G1224900"/>
</dbReference>
<dbReference type="Gramene" id="TraesLDM1B03G00396000.1">
    <property type="protein sequence ID" value="TraesLDM1B03G00396000.1"/>
    <property type="gene ID" value="TraesLDM1B03G00396000"/>
</dbReference>
<evidence type="ECO:0000313" key="2">
    <source>
        <dbReference type="Proteomes" id="UP000019116"/>
    </source>
</evidence>
<dbReference type="Proteomes" id="UP000019116">
    <property type="component" value="Chromosome 1B"/>
</dbReference>
<dbReference type="EnsemblPlants" id="TraesCS1B02G457300.1">
    <property type="protein sequence ID" value="TraesCS1B02G457300.1"/>
    <property type="gene ID" value="TraesCS1B02G457300"/>
</dbReference>
<dbReference type="Gramene" id="TraesSYM1B03G00401600.1">
    <property type="protein sequence ID" value="TraesSYM1B03G00401600.1"/>
    <property type="gene ID" value="TraesSYM1B03G00401600"/>
</dbReference>
<dbReference type="Gramene" id="TraesSTA1B03G00394500.1">
    <property type="protein sequence ID" value="TraesSTA1B03G00394500.1"/>
    <property type="gene ID" value="TraesSTA1B03G00394500"/>
</dbReference>
<reference evidence="1" key="1">
    <citation type="submission" date="2018-08" db="EMBL/GenBank/DDBJ databases">
        <authorList>
            <person name="Rossello M."/>
        </authorList>
    </citation>
    <scope>NUCLEOTIDE SEQUENCE [LARGE SCALE GENOMIC DNA]</scope>
    <source>
        <strain evidence="1">cv. Chinese Spring</strain>
    </source>
</reference>
<dbReference type="Gramene" id="TraesJUL1B03G00396140.1">
    <property type="protein sequence ID" value="TraesJUL1B03G00396140.1"/>
    <property type="gene ID" value="TraesJUL1B03G00396140"/>
</dbReference>
<organism evidence="1">
    <name type="scientific">Triticum aestivum</name>
    <name type="common">Wheat</name>
    <dbReference type="NCBI Taxonomy" id="4565"/>
    <lineage>
        <taxon>Eukaryota</taxon>
        <taxon>Viridiplantae</taxon>
        <taxon>Streptophyta</taxon>
        <taxon>Embryophyta</taxon>
        <taxon>Tracheophyta</taxon>
        <taxon>Spermatophyta</taxon>
        <taxon>Magnoliopsida</taxon>
        <taxon>Liliopsida</taxon>
        <taxon>Poales</taxon>
        <taxon>Poaceae</taxon>
        <taxon>BOP clade</taxon>
        <taxon>Pooideae</taxon>
        <taxon>Triticodae</taxon>
        <taxon>Triticeae</taxon>
        <taxon>Triticinae</taxon>
        <taxon>Triticum</taxon>
    </lineage>
</organism>
<dbReference type="OMA" id="PTAVEMN"/>
<dbReference type="Gramene" id="TraesCAD_scaffold_105571_01G000200.1">
    <property type="protein sequence ID" value="TraesCAD_scaffold_105571_01G000200.1"/>
    <property type="gene ID" value="TraesCAD_scaffold_105571_01G000200"/>
</dbReference>
<gene>
    <name evidence="1" type="primary">LOC123100492</name>
</gene>